<gene>
    <name evidence="3" type="ORF">LRS13_20710</name>
</gene>
<dbReference type="RefSeq" id="WP_353863588.1">
    <property type="nucleotide sequence ID" value="NZ_CP088295.1"/>
</dbReference>
<evidence type="ECO:0000256" key="1">
    <source>
        <dbReference type="SAM" id="Phobius"/>
    </source>
</evidence>
<feature type="transmembrane region" description="Helical" evidence="1">
    <location>
        <begin position="113"/>
        <end position="132"/>
    </location>
</feature>
<protein>
    <submittedName>
        <fullName evidence="3">Stage II sporulation protein M</fullName>
    </submittedName>
</protein>
<sequence>MTLPRATALIALALCTTLLGPAVLVAAAPGLAEAVRDELRFELAGHAGSGPVAWSIFQNNLRVCMVPVLAALMAPLGWIARVIANGVTTVVVAANVALIGAAGGAYGTRLLPFLPHLPLEMLALGCGCVLLACSQRRGSSIGALGRVCLAIAVLLAAGAGIETYLTPQR</sequence>
<feature type="signal peptide" evidence="2">
    <location>
        <begin position="1"/>
        <end position="27"/>
    </location>
</feature>
<keyword evidence="1" id="KW-1133">Transmembrane helix</keyword>
<name>A0ABY5PEK7_9ACTN</name>
<keyword evidence="2" id="KW-0732">Signal</keyword>
<keyword evidence="1" id="KW-0812">Transmembrane</keyword>
<feature type="transmembrane region" description="Helical" evidence="1">
    <location>
        <begin position="87"/>
        <end position="107"/>
    </location>
</feature>
<keyword evidence="4" id="KW-1185">Reference proteome</keyword>
<feature type="chain" id="PRO_5045661439" evidence="2">
    <location>
        <begin position="28"/>
        <end position="169"/>
    </location>
</feature>
<evidence type="ECO:0000313" key="3">
    <source>
        <dbReference type="EMBL" id="UUY03073.1"/>
    </source>
</evidence>
<reference evidence="4" key="1">
    <citation type="submission" date="2021-11" db="EMBL/GenBank/DDBJ databases">
        <title>Cultivation dependent microbiological survey of springs from the worlds oldest radium mine currently devoted to the extraction of radon-saturated water.</title>
        <authorList>
            <person name="Kapinusova G."/>
            <person name="Smrhova T."/>
            <person name="Strejcek M."/>
            <person name="Suman J."/>
            <person name="Jani K."/>
            <person name="Pajer P."/>
            <person name="Uhlik O."/>
        </authorList>
    </citation>
    <scope>NUCLEOTIDE SEQUENCE [LARGE SCALE GENOMIC DNA]</scope>
    <source>
        <strain evidence="4">J379</strain>
    </source>
</reference>
<accession>A0ABY5PEK7</accession>
<evidence type="ECO:0000256" key="2">
    <source>
        <dbReference type="SAM" id="SignalP"/>
    </source>
</evidence>
<dbReference type="Proteomes" id="UP001058860">
    <property type="component" value="Chromosome"/>
</dbReference>
<evidence type="ECO:0000313" key="4">
    <source>
        <dbReference type="Proteomes" id="UP001058860"/>
    </source>
</evidence>
<feature type="transmembrane region" description="Helical" evidence="1">
    <location>
        <begin position="144"/>
        <end position="165"/>
    </location>
</feature>
<organism evidence="3 4">
    <name type="scientific">Svornostia abyssi</name>
    <dbReference type="NCBI Taxonomy" id="2898438"/>
    <lineage>
        <taxon>Bacteria</taxon>
        <taxon>Bacillati</taxon>
        <taxon>Actinomycetota</taxon>
        <taxon>Thermoleophilia</taxon>
        <taxon>Solirubrobacterales</taxon>
        <taxon>Baekduiaceae</taxon>
        <taxon>Svornostia</taxon>
    </lineage>
</organism>
<dbReference type="EMBL" id="CP088295">
    <property type="protein sequence ID" value="UUY03073.1"/>
    <property type="molecule type" value="Genomic_DNA"/>
</dbReference>
<proteinExistence type="predicted"/>
<keyword evidence="1" id="KW-0472">Membrane</keyword>